<accession>A0ABT7PEI3</accession>
<evidence type="ECO:0000313" key="1">
    <source>
        <dbReference type="EMBL" id="MDM4014636.1"/>
    </source>
</evidence>
<keyword evidence="2" id="KW-1185">Reference proteome</keyword>
<dbReference type="RefSeq" id="WP_289162320.1">
    <property type="nucleotide sequence ID" value="NZ_JASZZN010000003.1"/>
</dbReference>
<comment type="caution">
    <text evidence="1">The sequence shown here is derived from an EMBL/GenBank/DDBJ whole genome shotgun (WGS) entry which is preliminary data.</text>
</comment>
<evidence type="ECO:0000313" key="2">
    <source>
        <dbReference type="Proteomes" id="UP001239462"/>
    </source>
</evidence>
<organism evidence="1 2">
    <name type="scientific">Roseiconus lacunae</name>
    <dbReference type="NCBI Taxonomy" id="2605694"/>
    <lineage>
        <taxon>Bacteria</taxon>
        <taxon>Pseudomonadati</taxon>
        <taxon>Planctomycetota</taxon>
        <taxon>Planctomycetia</taxon>
        <taxon>Pirellulales</taxon>
        <taxon>Pirellulaceae</taxon>
        <taxon>Roseiconus</taxon>
    </lineage>
</organism>
<dbReference type="Proteomes" id="UP001239462">
    <property type="component" value="Unassembled WGS sequence"/>
</dbReference>
<name>A0ABT7PEI3_9BACT</name>
<gene>
    <name evidence="1" type="ORF">QTN89_04280</name>
</gene>
<dbReference type="EMBL" id="JASZZN010000003">
    <property type="protein sequence ID" value="MDM4014636.1"/>
    <property type="molecule type" value="Genomic_DNA"/>
</dbReference>
<protein>
    <submittedName>
        <fullName evidence="1">Uncharacterized protein</fullName>
    </submittedName>
</protein>
<reference evidence="1 2" key="1">
    <citation type="submission" date="2023-06" db="EMBL/GenBank/DDBJ databases">
        <title>Roseiconus lacunae JC819 isolated from Gulf of Mannar region, Tamil Nadu.</title>
        <authorList>
            <person name="Pk S."/>
            <person name="Ch S."/>
            <person name="Ch V.R."/>
        </authorList>
    </citation>
    <scope>NUCLEOTIDE SEQUENCE [LARGE SCALE GENOMIC DNA]</scope>
    <source>
        <strain evidence="1 2">JC819</strain>
    </source>
</reference>
<proteinExistence type="predicted"/>
<sequence>MSFADVFGAKPARGKITIDGSSVTGGGSAPTTITLPDHRSGDSWQGLVETEIRDPDGNAIKLGGASITLQIKRRRTDRMPALEFSSATGDIQIVDSMAGVISIGSRQISLTPGVYVFDIQITFSNGDVITPIQGAWVITPDVTRG</sequence>